<dbReference type="STRING" id="218672.SAMN04489759_10811"/>
<evidence type="ECO:0000259" key="9">
    <source>
        <dbReference type="Pfam" id="PF22638"/>
    </source>
</evidence>
<dbReference type="AlphaFoldDB" id="A0A1G7UH15"/>
<evidence type="ECO:0000256" key="7">
    <source>
        <dbReference type="RuleBase" id="RU362065"/>
    </source>
</evidence>
<proteinExistence type="inferred from homology"/>
<evidence type="ECO:0000313" key="10">
    <source>
        <dbReference type="EMBL" id="SDG46784.1"/>
    </source>
</evidence>
<reference evidence="11" key="1">
    <citation type="submission" date="2016-10" db="EMBL/GenBank/DDBJ databases">
        <authorList>
            <person name="Varghese N."/>
            <person name="Submissions S."/>
        </authorList>
    </citation>
    <scope>NUCLEOTIDE SEQUENCE [LARGE SCALE GENOMIC DNA]</scope>
    <source>
        <strain evidence="11">DSM 16477</strain>
    </source>
</reference>
<organism evidence="10 11">
    <name type="scientific">Sulfitobacter delicatus</name>
    <dbReference type="NCBI Taxonomy" id="218672"/>
    <lineage>
        <taxon>Bacteria</taxon>
        <taxon>Pseudomonadati</taxon>
        <taxon>Pseudomonadota</taxon>
        <taxon>Alphaproteobacteria</taxon>
        <taxon>Rhodobacterales</taxon>
        <taxon>Roseobacteraceae</taxon>
        <taxon>Sulfitobacter</taxon>
    </lineage>
</organism>
<comment type="similarity">
    <text evidence="3 7">Belongs to the flagella basal body rod proteins family.</text>
</comment>
<keyword evidence="11" id="KW-1185">Reference proteome</keyword>
<dbReference type="GO" id="GO:0005576">
    <property type="term" value="C:extracellular region"/>
    <property type="evidence" value="ECO:0007669"/>
    <property type="project" value="UniProtKB-SubCell"/>
</dbReference>
<dbReference type="PANTHER" id="PTHR30033:SF1">
    <property type="entry name" value="FLAGELLAR HOOK-ASSOCIATED PROTEIN 1"/>
    <property type="match status" value="1"/>
</dbReference>
<dbReference type="NCBIfam" id="TIGR02492">
    <property type="entry name" value="flgK_ends"/>
    <property type="match status" value="1"/>
</dbReference>
<accession>A0A1G7UH15</accession>
<keyword evidence="10" id="KW-0969">Cilium</keyword>
<dbReference type="RefSeq" id="WP_093743184.1">
    <property type="nucleotide sequence ID" value="NZ_FNBP01000008.1"/>
</dbReference>
<evidence type="ECO:0000313" key="11">
    <source>
        <dbReference type="Proteomes" id="UP000199399"/>
    </source>
</evidence>
<dbReference type="Pfam" id="PF22638">
    <property type="entry name" value="FlgK_D1"/>
    <property type="match status" value="1"/>
</dbReference>
<keyword evidence="10" id="KW-0966">Cell projection</keyword>
<dbReference type="Pfam" id="PF06429">
    <property type="entry name" value="Flg_bbr_C"/>
    <property type="match status" value="1"/>
</dbReference>
<dbReference type="InterPro" id="IPR002371">
    <property type="entry name" value="FlgK"/>
</dbReference>
<evidence type="ECO:0000256" key="6">
    <source>
        <dbReference type="ARBA" id="ARBA00023143"/>
    </source>
</evidence>
<evidence type="ECO:0000256" key="2">
    <source>
        <dbReference type="ARBA" id="ARBA00004613"/>
    </source>
</evidence>
<dbReference type="Proteomes" id="UP000199399">
    <property type="component" value="Unassembled WGS sequence"/>
</dbReference>
<feature type="domain" description="Flagellar basal-body/hook protein C-terminal" evidence="8">
    <location>
        <begin position="434"/>
        <end position="470"/>
    </location>
</feature>
<dbReference type="GO" id="GO:0005198">
    <property type="term" value="F:structural molecule activity"/>
    <property type="evidence" value="ECO:0007669"/>
    <property type="project" value="UniProtKB-UniRule"/>
</dbReference>
<evidence type="ECO:0000256" key="5">
    <source>
        <dbReference type="ARBA" id="ARBA00022525"/>
    </source>
</evidence>
<protein>
    <recommendedName>
        <fullName evidence="4 7">Flagellar hook-associated protein 1</fullName>
        <shortName evidence="7">HAP1</shortName>
    </recommendedName>
</protein>
<dbReference type="InterPro" id="IPR053927">
    <property type="entry name" value="FlgK_helical"/>
</dbReference>
<gene>
    <name evidence="7" type="primary">flgK</name>
    <name evidence="10" type="ORF">SAMN04489759_10811</name>
</gene>
<dbReference type="GO" id="GO:0044780">
    <property type="term" value="P:bacterial-type flagellum assembly"/>
    <property type="evidence" value="ECO:0007669"/>
    <property type="project" value="InterPro"/>
</dbReference>
<comment type="subcellular location">
    <subcellularLocation>
        <location evidence="1 7">Bacterial flagellum</location>
    </subcellularLocation>
    <subcellularLocation>
        <location evidence="2 7">Secreted</location>
    </subcellularLocation>
</comment>
<dbReference type="SUPFAM" id="SSF64518">
    <property type="entry name" value="Phase 1 flagellin"/>
    <property type="match status" value="1"/>
</dbReference>
<evidence type="ECO:0000256" key="4">
    <source>
        <dbReference type="ARBA" id="ARBA00016244"/>
    </source>
</evidence>
<keyword evidence="6 7" id="KW-0975">Bacterial flagellum</keyword>
<feature type="domain" description="Flagellar hook-associated protein FlgK helical" evidence="9">
    <location>
        <begin position="104"/>
        <end position="303"/>
    </location>
</feature>
<evidence type="ECO:0000259" key="8">
    <source>
        <dbReference type="Pfam" id="PF06429"/>
    </source>
</evidence>
<dbReference type="PRINTS" id="PR01005">
    <property type="entry name" value="FLGHOOKAP1"/>
</dbReference>
<dbReference type="GO" id="GO:0009424">
    <property type="term" value="C:bacterial-type flagellum hook"/>
    <property type="evidence" value="ECO:0007669"/>
    <property type="project" value="UniProtKB-UniRule"/>
</dbReference>
<keyword evidence="5 7" id="KW-0964">Secreted</keyword>
<dbReference type="OrthoDB" id="7181295at2"/>
<evidence type="ECO:0000256" key="1">
    <source>
        <dbReference type="ARBA" id="ARBA00004365"/>
    </source>
</evidence>
<keyword evidence="10" id="KW-0282">Flagellum</keyword>
<sequence>MSISSAFNIARSGLSVTEGRANLVAGNIANAQTEGYARRDGVQVTTSSGQGSMVDLQMARQMDERLAGLTRGASAEVGEAEVADEILRGYLLTLGNPGDEISPAARLAEFQAGLDLLANNPADPAAQNDLLSRAQNLVQSLNGAATALEDSRVQAGASYQQSVKDVNTALSDIANLNEKLRTAGNDGGTINGLMDEMNRRLDALGTQMDFTTRWESDGSLTLYTTGGTELVHGDKSVTLTADSSTGALFAGNVDITPKALGARGSDSGRLAGLSQIISQDLPQMKLQLDELARGLVQSFEAADASRAPGDAGLFTDAGAAFDPAQIDGLAGRLAINDSVDPDRGGALWRLRDGAAAAGPGEPGDSTQINSFIDVFETGFAFDATSGLNSNAKLGDFAADLVGHQHMVRVTADAQADTARIRLVTFEDNRSGVEGVNIDTELQKLLEIEQSYGANSQVLSSLSDMLDTLLNSV</sequence>
<dbReference type="InterPro" id="IPR010930">
    <property type="entry name" value="Flg_bb/hook_C_dom"/>
</dbReference>
<dbReference type="PANTHER" id="PTHR30033">
    <property type="entry name" value="FLAGELLAR HOOK-ASSOCIATED PROTEIN 1"/>
    <property type="match status" value="1"/>
</dbReference>
<evidence type="ECO:0000256" key="3">
    <source>
        <dbReference type="ARBA" id="ARBA00009677"/>
    </source>
</evidence>
<name>A0A1G7UH15_9RHOB</name>
<dbReference type="EMBL" id="FNBP01000008">
    <property type="protein sequence ID" value="SDG46784.1"/>
    <property type="molecule type" value="Genomic_DNA"/>
</dbReference>